<dbReference type="AlphaFoldDB" id="A0A3Q9KWS2"/>
<gene>
    <name evidence="3" type="ORF">DDJ31_04505</name>
    <name evidence="2" type="ORF">ELQ87_34760</name>
</gene>
<evidence type="ECO:0000313" key="5">
    <source>
        <dbReference type="Proteomes" id="UP000501753"/>
    </source>
</evidence>
<dbReference type="PANTHER" id="PTHR40279:SF3">
    <property type="entry name" value="4-AMINOBENZOATE SYNTHASE"/>
    <property type="match status" value="1"/>
</dbReference>
<dbReference type="InterPro" id="IPR039068">
    <property type="entry name" value="PqqC-like"/>
</dbReference>
<evidence type="ECO:0000313" key="2">
    <source>
        <dbReference type="EMBL" id="AZS88828.1"/>
    </source>
</evidence>
<accession>A0A3Q9KWS2</accession>
<keyword evidence="5" id="KW-1185">Reference proteome</keyword>
<dbReference type="PANTHER" id="PTHR40279">
    <property type="entry name" value="PQQC-LIKE PROTEIN"/>
    <property type="match status" value="1"/>
</dbReference>
<reference evidence="3 5" key="1">
    <citation type="submission" date="2018-04" db="EMBL/GenBank/DDBJ databases">
        <title>Complete genome sequences of Streptomyces griseoviridis K61 and characterization of antagonistic properties of biological control agents.</title>
        <authorList>
            <person name="Mariita R.M."/>
            <person name="Sello J.K."/>
        </authorList>
    </citation>
    <scope>NUCLEOTIDE SEQUENCE [LARGE SCALE GENOMIC DNA]</scope>
    <source>
        <strain evidence="3 5">K61</strain>
    </source>
</reference>
<sequence>MTTESTATSLAGRLAGNEVHARFAGHDFFKQVHSRALDHDQVETYLGQWWHPLHYFTTFLARCIAVLPDIESKSAITRILSQEAGAGSARGAHEVIYARSMEKAGYDRQKVTGSAPFPETADLVACYERLSGERFAALGGIYATEVTDLLMVSSIGEAVTRESGTTRNAWVDIHVAQEPDHVEEANHALLDGFSPQDETTVLKAAEEMWDRWTAFFDRLSVETGVAAPSDRRRDE</sequence>
<dbReference type="Proteomes" id="UP000271291">
    <property type="component" value="Chromosome"/>
</dbReference>
<dbReference type="EMBL" id="CP029078">
    <property type="protein sequence ID" value="QCN84333.1"/>
    <property type="molecule type" value="Genomic_DNA"/>
</dbReference>
<dbReference type="InterPro" id="IPR016084">
    <property type="entry name" value="Haem_Oase-like_multi-hlx"/>
</dbReference>
<organism evidence="2 4">
    <name type="scientific">Streptomyces griseoviridis</name>
    <dbReference type="NCBI Taxonomy" id="45398"/>
    <lineage>
        <taxon>Bacteria</taxon>
        <taxon>Bacillati</taxon>
        <taxon>Actinomycetota</taxon>
        <taxon>Actinomycetes</taxon>
        <taxon>Kitasatosporales</taxon>
        <taxon>Streptomycetaceae</taxon>
        <taxon>Streptomyces</taxon>
    </lineage>
</organism>
<dbReference type="SUPFAM" id="SSF48613">
    <property type="entry name" value="Heme oxygenase-like"/>
    <property type="match status" value="1"/>
</dbReference>
<protein>
    <submittedName>
        <fullName evidence="2">Iron-containing redox enzyme family protein</fullName>
    </submittedName>
</protein>
<evidence type="ECO:0000256" key="1">
    <source>
        <dbReference type="ARBA" id="ARBA00023002"/>
    </source>
</evidence>
<dbReference type="GO" id="GO:0016491">
    <property type="term" value="F:oxidoreductase activity"/>
    <property type="evidence" value="ECO:0007669"/>
    <property type="project" value="UniProtKB-KW"/>
</dbReference>
<proteinExistence type="predicted"/>
<keyword evidence="1" id="KW-0560">Oxidoreductase</keyword>
<evidence type="ECO:0000313" key="4">
    <source>
        <dbReference type="Proteomes" id="UP000271291"/>
    </source>
</evidence>
<dbReference type="RefSeq" id="WP_127181598.1">
    <property type="nucleotide sequence ID" value="NZ_CP029078.1"/>
</dbReference>
<dbReference type="OrthoDB" id="793940at2"/>
<dbReference type="EMBL" id="CP034687">
    <property type="protein sequence ID" value="AZS88828.1"/>
    <property type="molecule type" value="Genomic_DNA"/>
</dbReference>
<reference evidence="2 4" key="2">
    <citation type="submission" date="2018-12" db="EMBL/GenBank/DDBJ databases">
        <title>Streptomyces griseoviridis F1-27 complete genome.</title>
        <authorList>
            <person name="Mariita R.M."/>
            <person name="Sello J.K."/>
        </authorList>
    </citation>
    <scope>NUCLEOTIDE SEQUENCE [LARGE SCALE GENOMIC DNA]</scope>
    <source>
        <strain evidence="2 4">F1-27</strain>
    </source>
</reference>
<dbReference type="SMART" id="SM01236">
    <property type="entry name" value="Haem_oxygenase_2"/>
    <property type="match status" value="1"/>
</dbReference>
<dbReference type="Proteomes" id="UP000501753">
    <property type="component" value="Chromosome"/>
</dbReference>
<dbReference type="KEGG" id="sgd:ELQ87_34760"/>
<evidence type="ECO:0000313" key="3">
    <source>
        <dbReference type="EMBL" id="QCN84333.1"/>
    </source>
</evidence>
<dbReference type="Pfam" id="PF14518">
    <property type="entry name" value="Haem_oxygenas_2"/>
    <property type="match status" value="1"/>
</dbReference>
<dbReference type="Gene3D" id="1.20.910.10">
    <property type="entry name" value="Heme oxygenase-like"/>
    <property type="match status" value="1"/>
</dbReference>
<name>A0A3Q9KWS2_STRGD</name>